<evidence type="ECO:0000313" key="6">
    <source>
        <dbReference type="Proteomes" id="UP001595904"/>
    </source>
</evidence>
<dbReference type="Pfam" id="PF13545">
    <property type="entry name" value="HTH_Crp_2"/>
    <property type="match status" value="1"/>
</dbReference>
<keyword evidence="2" id="KW-0238">DNA-binding</keyword>
<dbReference type="SMART" id="SM00419">
    <property type="entry name" value="HTH_CRP"/>
    <property type="match status" value="1"/>
</dbReference>
<organism evidence="5 6">
    <name type="scientific">Steroidobacter flavus</name>
    <dbReference type="NCBI Taxonomy" id="1842136"/>
    <lineage>
        <taxon>Bacteria</taxon>
        <taxon>Pseudomonadati</taxon>
        <taxon>Pseudomonadota</taxon>
        <taxon>Gammaproteobacteria</taxon>
        <taxon>Steroidobacterales</taxon>
        <taxon>Steroidobacteraceae</taxon>
        <taxon>Steroidobacter</taxon>
    </lineage>
</organism>
<dbReference type="SUPFAM" id="SSF51206">
    <property type="entry name" value="cAMP-binding domain-like"/>
    <property type="match status" value="1"/>
</dbReference>
<accession>A0ABV8SPD6</accession>
<evidence type="ECO:0000256" key="1">
    <source>
        <dbReference type="ARBA" id="ARBA00023015"/>
    </source>
</evidence>
<gene>
    <name evidence="5" type="ORF">ACFPN2_04220</name>
</gene>
<comment type="caution">
    <text evidence="5">The sequence shown here is derived from an EMBL/GenBank/DDBJ whole genome shotgun (WGS) entry which is preliminary data.</text>
</comment>
<dbReference type="Proteomes" id="UP001595904">
    <property type="component" value="Unassembled WGS sequence"/>
</dbReference>
<dbReference type="EMBL" id="JBHSDU010000002">
    <property type="protein sequence ID" value="MFC4308279.1"/>
    <property type="molecule type" value="Genomic_DNA"/>
</dbReference>
<dbReference type="PANTHER" id="PTHR24567">
    <property type="entry name" value="CRP FAMILY TRANSCRIPTIONAL REGULATORY PROTEIN"/>
    <property type="match status" value="1"/>
</dbReference>
<proteinExistence type="predicted"/>
<dbReference type="SUPFAM" id="SSF46785">
    <property type="entry name" value="Winged helix' DNA-binding domain"/>
    <property type="match status" value="1"/>
</dbReference>
<dbReference type="InterPro" id="IPR018490">
    <property type="entry name" value="cNMP-bd_dom_sf"/>
</dbReference>
<keyword evidence="1" id="KW-0805">Transcription regulation</keyword>
<evidence type="ECO:0000256" key="2">
    <source>
        <dbReference type="ARBA" id="ARBA00023125"/>
    </source>
</evidence>
<name>A0ABV8SPD6_9GAMM</name>
<dbReference type="InterPro" id="IPR012318">
    <property type="entry name" value="HTH_CRP"/>
</dbReference>
<reference evidence="6" key="1">
    <citation type="journal article" date="2019" name="Int. J. Syst. Evol. Microbiol.">
        <title>The Global Catalogue of Microorganisms (GCM) 10K type strain sequencing project: providing services to taxonomists for standard genome sequencing and annotation.</title>
        <authorList>
            <consortium name="The Broad Institute Genomics Platform"/>
            <consortium name="The Broad Institute Genome Sequencing Center for Infectious Disease"/>
            <person name="Wu L."/>
            <person name="Ma J."/>
        </authorList>
    </citation>
    <scope>NUCLEOTIDE SEQUENCE [LARGE SCALE GENOMIC DNA]</scope>
    <source>
        <strain evidence="6">CGMCC 1.10759</strain>
    </source>
</reference>
<dbReference type="PANTHER" id="PTHR24567:SF74">
    <property type="entry name" value="HTH-TYPE TRANSCRIPTIONAL REGULATOR ARCR"/>
    <property type="match status" value="1"/>
</dbReference>
<dbReference type="InterPro" id="IPR050397">
    <property type="entry name" value="Env_Response_Regulators"/>
</dbReference>
<protein>
    <submittedName>
        <fullName evidence="5">Crp/Fnr family transcriptional regulator</fullName>
    </submittedName>
</protein>
<keyword evidence="3" id="KW-0804">Transcription</keyword>
<evidence type="ECO:0000256" key="3">
    <source>
        <dbReference type="ARBA" id="ARBA00023163"/>
    </source>
</evidence>
<dbReference type="InterPro" id="IPR014710">
    <property type="entry name" value="RmlC-like_jellyroll"/>
</dbReference>
<evidence type="ECO:0000259" key="4">
    <source>
        <dbReference type="PROSITE" id="PS51063"/>
    </source>
</evidence>
<feature type="domain" description="HTH crp-type" evidence="4">
    <location>
        <begin position="146"/>
        <end position="212"/>
    </location>
</feature>
<dbReference type="InterPro" id="IPR036390">
    <property type="entry name" value="WH_DNA-bd_sf"/>
</dbReference>
<dbReference type="Gene3D" id="2.60.120.10">
    <property type="entry name" value="Jelly Rolls"/>
    <property type="match status" value="1"/>
</dbReference>
<dbReference type="RefSeq" id="WP_380595346.1">
    <property type="nucleotide sequence ID" value="NZ_JBHSDU010000002.1"/>
</dbReference>
<dbReference type="PROSITE" id="PS51063">
    <property type="entry name" value="HTH_CRP_2"/>
    <property type="match status" value="1"/>
</dbReference>
<sequence>MTADRRPDNYLLRLLSEPDFALFQRRVDWFGAHAGQVLYSPGDSIGTVYFPCGPSVASFRVVTEEGQEIETVLVGKEGAVGGIVSHGDVPAFTRIVVQFGGPFLRLRLEDLQAIQQQSRYAAHLFARYADCLLAQIFQSTACNAAHSIEQRLAKWIIDAMDRRDDRDLPLTHAQLAAMVGIGRNYASRLLQVFREAGLIRTRRGGLQITDRAGLEQRACRCHNAVKQHFRRVLLGVYPNARPIT</sequence>
<evidence type="ECO:0000313" key="5">
    <source>
        <dbReference type="EMBL" id="MFC4308279.1"/>
    </source>
</evidence>
<keyword evidence="6" id="KW-1185">Reference proteome</keyword>